<dbReference type="STRING" id="42157.A0A182EGT8"/>
<accession>A0A182EGT8</accession>
<proteinExistence type="predicted"/>
<dbReference type="OrthoDB" id="5806146at2759"/>
<reference evidence="4" key="1">
    <citation type="submission" date="2016-06" db="UniProtKB">
        <authorList>
            <consortium name="WormBaseParasite"/>
        </authorList>
    </citation>
    <scope>IDENTIFICATION</scope>
</reference>
<dbReference type="EMBL" id="UYRW01002560">
    <property type="protein sequence ID" value="VDK85773.1"/>
    <property type="molecule type" value="Genomic_DNA"/>
</dbReference>
<dbReference type="AlphaFoldDB" id="A0A182EGT8"/>
<gene>
    <name evidence="2" type="ORF">NOO_LOCUS7312</name>
</gene>
<dbReference type="Gene3D" id="1.10.10.1890">
    <property type="entry name" value="Ska1 microtubule binding domain-like"/>
    <property type="match status" value="1"/>
</dbReference>
<dbReference type="Proteomes" id="UP000271087">
    <property type="component" value="Unassembled WGS sequence"/>
</dbReference>
<reference evidence="2 3" key="2">
    <citation type="submission" date="2018-08" db="EMBL/GenBank/DDBJ databases">
        <authorList>
            <person name="Laetsch R D."/>
            <person name="Stevens L."/>
            <person name="Kumar S."/>
            <person name="Blaxter L. M."/>
        </authorList>
    </citation>
    <scope>NUCLEOTIDE SEQUENCE [LARGE SCALE GENOMIC DNA]</scope>
</reference>
<evidence type="ECO:0000313" key="3">
    <source>
        <dbReference type="Proteomes" id="UP000271087"/>
    </source>
</evidence>
<feature type="coiled-coil region" evidence="1">
    <location>
        <begin position="45"/>
        <end position="72"/>
    </location>
</feature>
<keyword evidence="3" id="KW-1185">Reference proteome</keyword>
<name>A0A182EGT8_ONCOC</name>
<evidence type="ECO:0000313" key="4">
    <source>
        <dbReference type="WBParaSite" id="nOo.2.0.1.t07312-RA"/>
    </source>
</evidence>
<protein>
    <submittedName>
        <fullName evidence="4">Pentatricopeptide repeat-containing protein</fullName>
    </submittedName>
</protein>
<sequence>MLRSVVDVAREECLKQSQCKVERYYNSMLKFGASDTDINRVTGSLIEKNKELADLLHDIELLEKKLKGLEETDMEQKLLHFKELGGILEETSLKGTASSECDMDDVSKSEPISWSDNQMQSNRRRYSFLVSQLKKSLRSVETGEFILIPSKTRGRIGRLELNQLLKKIDEIFSDKYVCQKRPPLALKNAKKQDHEKLKGRWYISLNELLVRFTSKEKISWKFALPCLLYLKRLEEVRVDDNNVFIAAVLS</sequence>
<dbReference type="WBParaSite" id="nOo.2.0.1.t07312-RA">
    <property type="protein sequence ID" value="nOo.2.0.1.t07312-RA"/>
    <property type="gene ID" value="nOo.2.0.1.g07312"/>
</dbReference>
<keyword evidence="1" id="KW-0175">Coiled coil</keyword>
<dbReference type="InterPro" id="IPR042031">
    <property type="entry name" value="SKA1_MBD_sf"/>
</dbReference>
<evidence type="ECO:0000313" key="2">
    <source>
        <dbReference type="EMBL" id="VDK85773.1"/>
    </source>
</evidence>
<evidence type="ECO:0000256" key="1">
    <source>
        <dbReference type="SAM" id="Coils"/>
    </source>
</evidence>
<organism evidence="4">
    <name type="scientific">Onchocerca ochengi</name>
    <name type="common">Filarial nematode worm</name>
    <dbReference type="NCBI Taxonomy" id="42157"/>
    <lineage>
        <taxon>Eukaryota</taxon>
        <taxon>Metazoa</taxon>
        <taxon>Ecdysozoa</taxon>
        <taxon>Nematoda</taxon>
        <taxon>Chromadorea</taxon>
        <taxon>Rhabditida</taxon>
        <taxon>Spirurina</taxon>
        <taxon>Spiruromorpha</taxon>
        <taxon>Filarioidea</taxon>
        <taxon>Onchocercidae</taxon>
        <taxon>Onchocerca</taxon>
    </lineage>
</organism>